<sequence>MVLATGIELTQAAQQAQYAVGAFNVTSIAMARGVVAAAEATNSPVIIQIGEKQLTNYAPLELIGPVMLTLARSAKVPVAVHLDHGFSYSVIMQALKLGFSSVMIDASQVDFNANVAATRAVVQAAHALGASVEAELGPMNREGGGTTVDYSQLAQTYTDPQAAVRFVSSTDVDMLAIAYGTVHGVYSQTPHLSFERLQQISRLVTVPLVVHGGSGLTDQDYRHSITNGISKINYYSTLAFQVANAVGQRLQNPDEQVFISDVDNWTQALVQAEVVTKLQVFGSAGKA</sequence>
<reference evidence="2 3" key="1">
    <citation type="submission" date="2024-08" db="EMBL/GenBank/DDBJ databases">
        <authorList>
            <person name="Arias E."/>
        </authorList>
    </citation>
    <scope>NUCLEOTIDE SEQUENCE [LARGE SCALE GENOMIC DNA]</scope>
    <source>
        <strain evidence="2 3">FAM 25317</strain>
    </source>
</reference>
<dbReference type="PANTHER" id="PTHR30304">
    <property type="entry name" value="D-TAGATOSE-1,6-BISPHOSPHATE ALDOLASE"/>
    <property type="match status" value="1"/>
</dbReference>
<proteinExistence type="predicted"/>
<gene>
    <name evidence="2" type="ORF">ACEN34_03845</name>
</gene>
<evidence type="ECO:0000256" key="1">
    <source>
        <dbReference type="ARBA" id="ARBA00001947"/>
    </source>
</evidence>
<dbReference type="NCBIfam" id="TIGR00167">
    <property type="entry name" value="cbbA"/>
    <property type="match status" value="1"/>
</dbReference>
<protein>
    <submittedName>
        <fullName evidence="2">Ketose-bisphosphate aldolase</fullName>
    </submittedName>
</protein>
<dbReference type="SUPFAM" id="SSF51569">
    <property type="entry name" value="Aldolase"/>
    <property type="match status" value="1"/>
</dbReference>
<comment type="cofactor">
    <cofactor evidence="1">
        <name>Zn(2+)</name>
        <dbReference type="ChEBI" id="CHEBI:29105"/>
    </cofactor>
</comment>
<dbReference type="InterPro" id="IPR013785">
    <property type="entry name" value="Aldolase_TIM"/>
</dbReference>
<accession>A0ABW8UFT0</accession>
<dbReference type="Pfam" id="PF01116">
    <property type="entry name" value="F_bP_aldolase"/>
    <property type="match status" value="1"/>
</dbReference>
<dbReference type="EMBL" id="JBGQPK010000009">
    <property type="protein sequence ID" value="MFL2028744.1"/>
    <property type="molecule type" value="Genomic_DNA"/>
</dbReference>
<dbReference type="InterPro" id="IPR000771">
    <property type="entry name" value="FBA_II"/>
</dbReference>
<comment type="caution">
    <text evidence="2">The sequence shown here is derived from an EMBL/GenBank/DDBJ whole genome shotgun (WGS) entry which is preliminary data.</text>
</comment>
<dbReference type="CDD" id="cd00947">
    <property type="entry name" value="TBP_aldolase_IIB"/>
    <property type="match status" value="1"/>
</dbReference>
<dbReference type="Proteomes" id="UP001625389">
    <property type="component" value="Unassembled WGS sequence"/>
</dbReference>
<dbReference type="PIRSF" id="PIRSF001359">
    <property type="entry name" value="F_bP_aldolase_II"/>
    <property type="match status" value="1"/>
</dbReference>
<name>A0ABW8UFT0_9LACO</name>
<keyword evidence="3" id="KW-1185">Reference proteome</keyword>
<dbReference type="PANTHER" id="PTHR30304:SF0">
    <property type="entry name" value="D-TAGATOSE-1,6-BISPHOSPHATE ALDOLASE SUBUNIT GATY-RELATED"/>
    <property type="match status" value="1"/>
</dbReference>
<evidence type="ECO:0000313" key="2">
    <source>
        <dbReference type="EMBL" id="MFL2028744.1"/>
    </source>
</evidence>
<dbReference type="RefSeq" id="WP_407137068.1">
    <property type="nucleotide sequence ID" value="NZ_JBGQPK010000009.1"/>
</dbReference>
<dbReference type="InterPro" id="IPR050246">
    <property type="entry name" value="Class_II_FBP_aldolase"/>
</dbReference>
<organism evidence="2 3">
    <name type="scientific">Loigolactobacillus zhaoyuanensis</name>
    <dbReference type="NCBI Taxonomy" id="2486017"/>
    <lineage>
        <taxon>Bacteria</taxon>
        <taxon>Bacillati</taxon>
        <taxon>Bacillota</taxon>
        <taxon>Bacilli</taxon>
        <taxon>Lactobacillales</taxon>
        <taxon>Lactobacillaceae</taxon>
        <taxon>Loigolactobacillus</taxon>
    </lineage>
</organism>
<dbReference type="Gene3D" id="3.20.20.70">
    <property type="entry name" value="Aldolase class I"/>
    <property type="match status" value="1"/>
</dbReference>
<evidence type="ECO:0000313" key="3">
    <source>
        <dbReference type="Proteomes" id="UP001625389"/>
    </source>
</evidence>